<dbReference type="EMBL" id="CDHN01000001">
    <property type="protein sequence ID" value="CEJ82541.1"/>
    <property type="molecule type" value="Genomic_DNA"/>
</dbReference>
<name>A0A0A1SW93_9HYPO</name>
<feature type="region of interest" description="Disordered" evidence="1">
    <location>
        <begin position="118"/>
        <end position="158"/>
    </location>
</feature>
<dbReference type="PROSITE" id="PS00036">
    <property type="entry name" value="BZIP_BASIC"/>
    <property type="match status" value="1"/>
</dbReference>
<dbReference type="STRING" id="1531966.A0A0A1SW93"/>
<dbReference type="Pfam" id="PF00170">
    <property type="entry name" value="bZIP_1"/>
    <property type="match status" value="1"/>
</dbReference>
<feature type="domain" description="BZIP" evidence="2">
    <location>
        <begin position="140"/>
        <end position="193"/>
    </location>
</feature>
<dbReference type="HOGENOM" id="CLU_1256820_0_0_1"/>
<gene>
    <name evidence="3" type="ORF">VHEMI02600</name>
</gene>
<dbReference type="InterPro" id="IPR046347">
    <property type="entry name" value="bZIP_sf"/>
</dbReference>
<dbReference type="Gene3D" id="1.20.5.170">
    <property type="match status" value="1"/>
</dbReference>
<dbReference type="SMART" id="SM00338">
    <property type="entry name" value="BRLZ"/>
    <property type="match status" value="1"/>
</dbReference>
<proteinExistence type="predicted"/>
<dbReference type="Proteomes" id="UP000039046">
    <property type="component" value="Unassembled WGS sequence"/>
</dbReference>
<dbReference type="CDD" id="cd14688">
    <property type="entry name" value="bZIP_YAP"/>
    <property type="match status" value="1"/>
</dbReference>
<evidence type="ECO:0000256" key="1">
    <source>
        <dbReference type="SAM" id="MobiDB-lite"/>
    </source>
</evidence>
<protein>
    <recommendedName>
        <fullName evidence="2">BZIP domain-containing protein</fullName>
    </recommendedName>
</protein>
<dbReference type="GO" id="GO:0003700">
    <property type="term" value="F:DNA-binding transcription factor activity"/>
    <property type="evidence" value="ECO:0007669"/>
    <property type="project" value="InterPro"/>
</dbReference>
<feature type="compositionally biased region" description="Low complexity" evidence="1">
    <location>
        <begin position="1"/>
        <end position="22"/>
    </location>
</feature>
<accession>A0A0A1SW93</accession>
<dbReference type="AlphaFoldDB" id="A0A0A1SW93"/>
<feature type="region of interest" description="Disordered" evidence="1">
    <location>
        <begin position="1"/>
        <end position="38"/>
    </location>
</feature>
<feature type="region of interest" description="Disordered" evidence="1">
    <location>
        <begin position="197"/>
        <end position="220"/>
    </location>
</feature>
<evidence type="ECO:0000313" key="3">
    <source>
        <dbReference type="EMBL" id="CEJ82541.1"/>
    </source>
</evidence>
<dbReference type="SUPFAM" id="SSF57959">
    <property type="entry name" value="Leucine zipper domain"/>
    <property type="match status" value="1"/>
</dbReference>
<reference evidence="3 4" key="1">
    <citation type="journal article" date="2015" name="Genome Announc.">
        <title>Draft Genome Sequence and Gene Annotation of the Entomopathogenic Fungus Verticillium hemipterigenum.</title>
        <authorList>
            <person name="Horn F."/>
            <person name="Habel A."/>
            <person name="Scharf D.H."/>
            <person name="Dworschak J."/>
            <person name="Brakhage A.A."/>
            <person name="Guthke R."/>
            <person name="Hertweck C."/>
            <person name="Linde J."/>
        </authorList>
    </citation>
    <scope>NUCLEOTIDE SEQUENCE [LARGE SCALE GENOMIC DNA]</scope>
</reference>
<keyword evidence="4" id="KW-1185">Reference proteome</keyword>
<dbReference type="PROSITE" id="PS50217">
    <property type="entry name" value="BZIP"/>
    <property type="match status" value="1"/>
</dbReference>
<organism evidence="3 4">
    <name type="scientific">[Torrubiella] hemipterigena</name>
    <dbReference type="NCBI Taxonomy" id="1531966"/>
    <lineage>
        <taxon>Eukaryota</taxon>
        <taxon>Fungi</taxon>
        <taxon>Dikarya</taxon>
        <taxon>Ascomycota</taxon>
        <taxon>Pezizomycotina</taxon>
        <taxon>Sordariomycetes</taxon>
        <taxon>Hypocreomycetidae</taxon>
        <taxon>Hypocreales</taxon>
        <taxon>Clavicipitaceae</taxon>
        <taxon>Clavicipitaceae incertae sedis</taxon>
        <taxon>'Torrubiella' clade</taxon>
    </lineage>
</organism>
<sequence length="220" mass="24659">MSQNSTSSRVSASSSSKSQKQKANISHRPPTTSAMPDTTLAESYGMAGQGYNYDAFSSDSSNLALYMNDPNYAVPTTQMNWPTMDASSYQANDSYADSIGSFTDPNFPHSPIEIEVIGKTGAKKTRSRPNRYKNAHPSVKERRREQNREAQRKYRERKDQRIVELEGLLQTAQHQHQTLTQAYVDLHAEYEILLRQTTQSPSEVHTDEDLGEGSIHGGRV</sequence>
<dbReference type="OrthoDB" id="2593073at2759"/>
<dbReference type="InterPro" id="IPR004827">
    <property type="entry name" value="bZIP"/>
</dbReference>
<evidence type="ECO:0000259" key="2">
    <source>
        <dbReference type="PROSITE" id="PS50217"/>
    </source>
</evidence>
<evidence type="ECO:0000313" key="4">
    <source>
        <dbReference type="Proteomes" id="UP000039046"/>
    </source>
</evidence>
<feature type="compositionally biased region" description="Basic residues" evidence="1">
    <location>
        <begin position="121"/>
        <end position="134"/>
    </location>
</feature>
<feature type="compositionally biased region" description="Basic and acidic residues" evidence="1">
    <location>
        <begin position="138"/>
        <end position="158"/>
    </location>
</feature>